<dbReference type="Gene3D" id="3.90.1200.10">
    <property type="match status" value="1"/>
</dbReference>
<name>A0A9C6XBX1_FRAOC</name>
<evidence type="ECO:0000313" key="3">
    <source>
        <dbReference type="RefSeq" id="XP_052132910.1"/>
    </source>
</evidence>
<dbReference type="PANTHER" id="PTHR11012">
    <property type="entry name" value="PROTEIN KINASE-LIKE DOMAIN-CONTAINING"/>
    <property type="match status" value="1"/>
</dbReference>
<dbReference type="KEGG" id="foc:113208855"/>
<reference evidence="3" key="2">
    <citation type="submission" date="2025-08" db="UniProtKB">
        <authorList>
            <consortium name="RefSeq"/>
        </authorList>
    </citation>
    <scope>IDENTIFICATION</scope>
    <source>
        <tissue evidence="3">Whole organism</tissue>
    </source>
</reference>
<feature type="domain" description="CHK kinase-like" evidence="1">
    <location>
        <begin position="145"/>
        <end position="340"/>
    </location>
</feature>
<protein>
    <submittedName>
        <fullName evidence="3">Uncharacterized protein LOC113208855</fullName>
    </submittedName>
</protein>
<reference evidence="3" key="1">
    <citation type="journal article" date="2018" name="Proc. Natl. Acad. Sci. U.S.A.">
        <title>Phylogenomics and the evolution of hemipteroid insects.</title>
        <authorList>
            <person name="Johnson K.P."/>
            <person name="Dietrich C.H."/>
            <person name="Friedrich F."/>
            <person name="Beutel R.G."/>
            <person name="Wipfler B."/>
            <person name="Peters R.S."/>
            <person name="Allen J.M."/>
            <person name="Petersen M."/>
            <person name="Donath A."/>
            <person name="Walden K.K."/>
            <person name="Kozlov A.M."/>
            <person name="Podsiadlowski L."/>
            <person name="Mayer C."/>
            <person name="Meusemann K."/>
            <person name="Vasilikopoulos A."/>
            <person name="Waterhouse R.M."/>
            <person name="Cameron S.L."/>
            <person name="Weirauch C."/>
            <person name="Swanson D.R."/>
            <person name="Percy D.M."/>
            <person name="Hardy N.B."/>
            <person name="Terry I."/>
            <person name="Liu S."/>
            <person name="Zhou X."/>
            <person name="Misof B."/>
            <person name="Robertson H.M."/>
            <person name="Yoshizawa K."/>
        </authorList>
    </citation>
    <scope>NUCLEOTIDE SEQUENCE</scope>
    <source>
        <tissue evidence="3">Whole organism</tissue>
    </source>
</reference>
<evidence type="ECO:0000313" key="2">
    <source>
        <dbReference type="Proteomes" id="UP000504606"/>
    </source>
</evidence>
<dbReference type="OrthoDB" id="191037at2759"/>
<dbReference type="InterPro" id="IPR004119">
    <property type="entry name" value="EcKL"/>
</dbReference>
<accession>A0A9C6XBX1</accession>
<evidence type="ECO:0000259" key="1">
    <source>
        <dbReference type="SMART" id="SM00587"/>
    </source>
</evidence>
<dbReference type="InterPro" id="IPR015897">
    <property type="entry name" value="CHK_kinase-like"/>
</dbReference>
<gene>
    <name evidence="3" type="primary">LOC113208855</name>
</gene>
<dbReference type="AlphaFoldDB" id="A0A9C6XBX1"/>
<keyword evidence="2" id="KW-1185">Reference proteome</keyword>
<dbReference type="SMART" id="SM00587">
    <property type="entry name" value="CHK"/>
    <property type="match status" value="1"/>
</dbReference>
<organism evidence="2 3">
    <name type="scientific">Frankliniella occidentalis</name>
    <name type="common">Western flower thrips</name>
    <name type="synonym">Euthrips occidentalis</name>
    <dbReference type="NCBI Taxonomy" id="133901"/>
    <lineage>
        <taxon>Eukaryota</taxon>
        <taxon>Metazoa</taxon>
        <taxon>Ecdysozoa</taxon>
        <taxon>Arthropoda</taxon>
        <taxon>Hexapoda</taxon>
        <taxon>Insecta</taxon>
        <taxon>Pterygota</taxon>
        <taxon>Neoptera</taxon>
        <taxon>Paraneoptera</taxon>
        <taxon>Thysanoptera</taxon>
        <taxon>Terebrantia</taxon>
        <taxon>Thripoidea</taxon>
        <taxon>Thripidae</taxon>
        <taxon>Frankliniella</taxon>
    </lineage>
</organism>
<dbReference type="SUPFAM" id="SSF56112">
    <property type="entry name" value="Protein kinase-like (PK-like)"/>
    <property type="match status" value="1"/>
</dbReference>
<dbReference type="RefSeq" id="XP_052132910.1">
    <property type="nucleotide sequence ID" value="XM_052276950.1"/>
</dbReference>
<dbReference type="InterPro" id="IPR011009">
    <property type="entry name" value="Kinase-like_dom_sf"/>
</dbReference>
<dbReference type="GeneID" id="113208855"/>
<proteinExistence type="predicted"/>
<dbReference type="PANTHER" id="PTHR11012:SF30">
    <property type="entry name" value="PROTEIN KINASE-LIKE DOMAIN-CONTAINING"/>
    <property type="match status" value="1"/>
</dbReference>
<sequence>MTTIMEPTDTIPTEHLQRILEEVTEKKGIKKPRYTVSAGSKPGDNYLGLLYRIEVREGEAAEPALRLIIKGMPRSERRREETRIVIFFDNECNMYHTVLPGLNRFVTGAIGVDEVRGVNGAHDSFLYTAPFHHAHQGGVEGEDTIVLEDMRPLGFTLHDRKVGLDEHHVRGVLRALAYLHAASIAMQDQRPEEFAKLRGHIRETLFCASNPFASHVDDMVQRSYDYIKERFPEGSAGHIKMKSLMEGYMGKMAKLTAESEDGGNAILHGDCWTNNVLFKYSKAGSVEEVCLLDFQLARFGPPVLDIAYLLYCCTVREFRDKHLDKLLREYHDQLSANLRRLGSDPDKVYSRETMQAQLRERMRFGLGMAVMTVPLFLADSDEIPDMDEQFDKGADMKEVMDVESKSAPERNKRISDVLEEMMERGWI</sequence>
<dbReference type="Proteomes" id="UP000504606">
    <property type="component" value="Unplaced"/>
</dbReference>
<dbReference type="Pfam" id="PF02958">
    <property type="entry name" value="EcKL"/>
    <property type="match status" value="1"/>
</dbReference>